<evidence type="ECO:0000256" key="3">
    <source>
        <dbReference type="ARBA" id="ARBA00022806"/>
    </source>
</evidence>
<organism evidence="8 9">
    <name type="scientific">Conyzicola nivalis</name>
    <dbReference type="NCBI Taxonomy" id="1477021"/>
    <lineage>
        <taxon>Bacteria</taxon>
        <taxon>Bacillati</taxon>
        <taxon>Actinomycetota</taxon>
        <taxon>Actinomycetes</taxon>
        <taxon>Micrococcales</taxon>
        <taxon>Microbacteriaceae</taxon>
        <taxon>Conyzicola</taxon>
    </lineage>
</organism>
<dbReference type="Gene3D" id="3.40.50.300">
    <property type="entry name" value="P-loop containing nucleotide triphosphate hydrolases"/>
    <property type="match status" value="2"/>
</dbReference>
<feature type="domain" description="YprB ribonuclease H-like" evidence="7">
    <location>
        <begin position="373"/>
        <end position="562"/>
    </location>
</feature>
<dbReference type="CDD" id="cd18808">
    <property type="entry name" value="SF1_C_Upf1"/>
    <property type="match status" value="1"/>
</dbReference>
<name>A0ABV2QJJ7_9MICO</name>
<sequence length="1227" mass="132496">MQRGAHVILLNDTVVYSASDLTAAAKCEWALMRKLDAKLGRVERVDDVEDDMLIRAGKLGTVHELRVLESLKQSRTVVEFEQPPFGEYAEAAAATAAAMRDKADVLFQATFFDGRFLGFADFIMLGADGAYEVYDTKLARSAKITALLQLAAYSDQVMALAAEVDGDQTGDSDSDQTGDSDSDQAGDSDSGQAGVGQTGDGDSGQAGSSSNSSHATNDLRVGDNVHLILGDGRTSTHALRDILPVYRKRRERLQNMIDERVADASPTPWGDPRYSICGRCAACTQQVELHRDVLLVSGMRLTQRRKLNAAGITTIDQLAVAPDQVAELSAATLAGLRAQARIQVLPHTGDAPAYEVYNPQALGALPLADEGDIFFDFEGDPLYSEKTDADGAEWGLDYLFGLVEPDTTFRTFWAHTYAEERVALEQFLAYVAERRAKHPGMHIYHYAAYERTHLLSLAARHGVGEDAVDDLLRDNVLVDLYPLVKKSTRVGSHSYSIKKLEPLYMPSERSGVANAADSVTEYADARQLIRYGDIAGGEAKLEAIASYNEYDCVSTLRLRDWLLDRAAENGIAPAVARDLELDLPTVREPSPVYLALSAHVADVPPGERTADDTAIALASAAIDYHRREGKKFWQDHFDRLVSPIDEWADTRNVLVVERAAVVKDWHREGRQRKDRRIIEVSGTVAPGSSFKAEQTPFLVYDDPQPPIAAKRSPGARASSEGEILEIVEESGHVTYVIQELLETGADQFDQLPAALTPPAPPRATPQPEAIEEWGSRVLGALPAMLPNAALDVLRRVPPRVSPGKSTSGRPAETMDRGPAATAGDGPAATAGDGPTIIEQIRDTLLTLDHSYLAVQGPPGTGKTYTGSRVIADLVKNHGWRVGIVAQSHETVKNMLRAIAAAGLDPKRIGKRPKSGDTEQHPWTGLTAANTAEFTGQEDGWVIGGTAWTFANATTIPRESLDLLVVDEAGQFSLASTIAAAVSAERLLLLGDPQQLPQVSQGSHPEPVDVSALGWLSDGHDVLPPEFGFFLAKSWRMHPAVCAPVSRLSYEGKLESKAESRMLVGLQPGLHPVAVDHELNSMSSPQEAVRVVELVRDCLGRDWTEGGVSRPLEQGDVIVVAPYNAQVELIGERLAASGLGDVPVGTVDKFQGREAAIAIVSLAASSADEVPRGLEFLLLANRLNVAISRAQWAAYLLYSPALLEYLPTNPTALAQLSAFIGLVEAPRA</sequence>
<evidence type="ECO:0000313" key="9">
    <source>
        <dbReference type="Proteomes" id="UP001549257"/>
    </source>
</evidence>
<dbReference type="Proteomes" id="UP001549257">
    <property type="component" value="Unassembled WGS sequence"/>
</dbReference>
<keyword evidence="1" id="KW-0547">Nucleotide-binding</keyword>
<dbReference type="Pfam" id="PF13087">
    <property type="entry name" value="AAA_12"/>
    <property type="match status" value="1"/>
</dbReference>
<feature type="compositionally biased region" description="Low complexity" evidence="5">
    <location>
        <begin position="817"/>
        <end position="833"/>
    </location>
</feature>
<dbReference type="PANTHER" id="PTHR43788">
    <property type="entry name" value="DNA2/NAM7 HELICASE FAMILY MEMBER"/>
    <property type="match status" value="1"/>
</dbReference>
<feature type="region of interest" description="Disordered" evidence="5">
    <location>
        <begin position="796"/>
        <end position="833"/>
    </location>
</feature>
<dbReference type="SUPFAM" id="SSF52540">
    <property type="entry name" value="P-loop containing nucleoside triphosphate hydrolases"/>
    <property type="match status" value="1"/>
</dbReference>
<dbReference type="InterPro" id="IPR012337">
    <property type="entry name" value="RNaseH-like_sf"/>
</dbReference>
<feature type="domain" description="DNA2/NAM7 helicase-like C-terminal" evidence="6">
    <location>
        <begin position="1028"/>
        <end position="1192"/>
    </location>
</feature>
<dbReference type="InterPro" id="IPR050534">
    <property type="entry name" value="Coronavir_polyprotein_1ab"/>
</dbReference>
<keyword evidence="9" id="KW-1185">Reference proteome</keyword>
<keyword evidence="4" id="KW-0067">ATP-binding</keyword>
<evidence type="ECO:0000256" key="2">
    <source>
        <dbReference type="ARBA" id="ARBA00022801"/>
    </source>
</evidence>
<feature type="compositionally biased region" description="Low complexity" evidence="5">
    <location>
        <begin position="205"/>
        <end position="216"/>
    </location>
</feature>
<dbReference type="SUPFAM" id="SSF53098">
    <property type="entry name" value="Ribonuclease H-like"/>
    <property type="match status" value="1"/>
</dbReference>
<evidence type="ECO:0000259" key="6">
    <source>
        <dbReference type="Pfam" id="PF13087"/>
    </source>
</evidence>
<accession>A0ABV2QJJ7</accession>
<dbReference type="PANTHER" id="PTHR43788:SF8">
    <property type="entry name" value="DNA-BINDING PROTEIN SMUBP-2"/>
    <property type="match status" value="1"/>
</dbReference>
<dbReference type="InterPro" id="IPR041679">
    <property type="entry name" value="DNA2/NAM7-like_C"/>
</dbReference>
<protein>
    <submittedName>
        <fullName evidence="8">RecB family nuclease</fullName>
    </submittedName>
</protein>
<feature type="region of interest" description="Disordered" evidence="5">
    <location>
        <begin position="166"/>
        <end position="218"/>
    </location>
</feature>
<evidence type="ECO:0000259" key="7">
    <source>
        <dbReference type="Pfam" id="PF13482"/>
    </source>
</evidence>
<proteinExistence type="predicted"/>
<dbReference type="InterPro" id="IPR047187">
    <property type="entry name" value="SF1_C_Upf1"/>
</dbReference>
<evidence type="ECO:0000313" key="8">
    <source>
        <dbReference type="EMBL" id="MET4581229.1"/>
    </source>
</evidence>
<keyword evidence="2" id="KW-0378">Hydrolase</keyword>
<dbReference type="Pfam" id="PF13482">
    <property type="entry name" value="RNase_H_2"/>
    <property type="match status" value="1"/>
</dbReference>
<evidence type="ECO:0000256" key="5">
    <source>
        <dbReference type="SAM" id="MobiDB-lite"/>
    </source>
</evidence>
<dbReference type="NCBIfam" id="TIGR03491">
    <property type="entry name" value="TM0106 family RecB-like putative nuclease"/>
    <property type="match status" value="1"/>
</dbReference>
<dbReference type="InterPro" id="IPR027417">
    <property type="entry name" value="P-loop_NTPase"/>
</dbReference>
<dbReference type="Pfam" id="PF13604">
    <property type="entry name" value="AAA_30"/>
    <property type="match status" value="1"/>
</dbReference>
<dbReference type="CDD" id="cd17934">
    <property type="entry name" value="DEXXQc_Upf1-like"/>
    <property type="match status" value="1"/>
</dbReference>
<dbReference type="InterPro" id="IPR038720">
    <property type="entry name" value="YprB_RNase_H-like_dom"/>
</dbReference>
<keyword evidence="3" id="KW-0347">Helicase</keyword>
<feature type="compositionally biased region" description="Gly residues" evidence="5">
    <location>
        <begin position="193"/>
        <end position="204"/>
    </location>
</feature>
<dbReference type="InterPro" id="IPR019993">
    <property type="entry name" value="RecB_nuclease_TM0106_put"/>
</dbReference>
<reference evidence="8 9" key="1">
    <citation type="submission" date="2024-06" db="EMBL/GenBank/DDBJ databases">
        <title>Sorghum-associated microbial communities from plants grown in Nebraska, USA.</title>
        <authorList>
            <person name="Schachtman D."/>
        </authorList>
    </citation>
    <scope>NUCLEOTIDE SEQUENCE [LARGE SCALE GENOMIC DNA]</scope>
    <source>
        <strain evidence="8 9">2857</strain>
    </source>
</reference>
<dbReference type="EMBL" id="JBEPSJ010000001">
    <property type="protein sequence ID" value="MET4581229.1"/>
    <property type="molecule type" value="Genomic_DNA"/>
</dbReference>
<evidence type="ECO:0000256" key="4">
    <source>
        <dbReference type="ARBA" id="ARBA00022840"/>
    </source>
</evidence>
<feature type="compositionally biased region" description="Acidic residues" evidence="5">
    <location>
        <begin position="166"/>
        <end position="186"/>
    </location>
</feature>
<gene>
    <name evidence="8" type="ORF">ABIE21_000719</name>
</gene>
<comment type="caution">
    <text evidence="8">The sequence shown here is derived from an EMBL/GenBank/DDBJ whole genome shotgun (WGS) entry which is preliminary data.</text>
</comment>
<evidence type="ECO:0000256" key="1">
    <source>
        <dbReference type="ARBA" id="ARBA00022741"/>
    </source>
</evidence>